<accession>A0AC58QAI5</accession>
<protein>
    <submittedName>
        <fullName evidence="2">Pleckstrin homology-like domain family B member 2 isoform X10</fullName>
    </submittedName>
</protein>
<name>A0AC58QAI5_CAMBA</name>
<sequence length="1282" mass="145021">MEEDNAHKEETQEDGVGDGQHVDSNKIMAEQSHMQKQLDLQNGSLEADFAANFLENDSQNMMESLSPKKYSSSLRFKANGDYSGSYLTLSQPVPTKRSPSPLGTSVRSSPSVAKIQGAKQFSCDGTDKSISMKPPTPLLSTSPSLSGYPLGRADFDHFTGRDPERSLRLTEKPPYSKYSSRNKSHDNVYFLGGLEGRKTSGSLLTMWNGSSLSDAGSSPISRSGAASMPSSPKQARKISIQDNLTLQPKLTRHKEPASENISLRTRKYSSSSLSHMGAYSRSLPRLHRATENQLTPLSLPPRSSLGNSKRTKLGEKDLPHSIIDNDNYLNFSSLSSGALPYKTPAPEGSPYVSSTLSIPASPRVARKMLLASTSSCTSDDLDRASYSGTSPGQSFPPGELDRVCAARRNFSCGSVEFDDADLDSLRQASGTPQPVLRERKSSISSISGRDDLMDYHRRQREERLREQEMERLERQRLETILSLCAEYTKPDSRLSTGTTVADVQKINKELEKLQLSDEESVFEEALVSPDTRYRCHQKSSLHDADLAVFGSLSQSSASFLSPRSTRNDELLRDLTRTPPPPSSAFLKTSSESTYLSILPKTPEGLSEEQRIQELTAMEESRIAILNNLEELEQKIKDINDQMEESSRELDMECALLDGEQKSETTELMKEKEILDHLNRKIAELEKNIVGEKTKEKVKLDAEREKLERLQELYSEQKTQLDNCPESMREQLQQQLKRDADLLDVESKHFEDLEFQQLERESRLDEEKENLTQQLLREVAEYQRNIVTRKEKISALKKQANHIVQQAQREQDHFVKEKNNLLMMLQREKENLCNLEKKYSSLSGGKGFPVNPSTLKEFPADADAVATGPTTAVLVSQPQNKEHFRSLEERKKQHQEGLYLSDTLPRKKSTPSISPHFSSATMGRSTAPKGHLPLGQSNSCGSVLPHSLATMTKDSESRRMLRGKSKKGRMSFSAGAVSNSKSSSIKGYNHQQMSEGQRQKSSEFYNRTASESNVYLNSFHYPDHSYKDQAFDTLSLDSSDSMETSISACSPDNISSASTSNIARIEEMERLLKQAHAEKTRLLESREREMEAKKRALEEEKRRRELLEKRLQEETSQRQKLIEKEVKIREKQRAQARPLTRYLPIRKEDFDLRSHVETAGHNIDTCYHVSITEKTCRGFLIKMGGKIKTWKKRWFVFDRNKRTFSYYADKHEAKLKGVIYFQAIEEVYYDHLKNANKSPNPLLTFSVKTHDRIYYMVAPSPEAMRIWMDVIVTGAEGYTHFLL</sequence>
<gene>
    <name evidence="2" type="primary">PHLDB2</name>
</gene>
<reference evidence="2" key="1">
    <citation type="submission" date="2025-08" db="UniProtKB">
        <authorList>
            <consortium name="RefSeq"/>
        </authorList>
    </citation>
    <scope>IDENTIFICATION</scope>
    <source>
        <tissue evidence="2">Blood</tissue>
    </source>
</reference>
<dbReference type="Proteomes" id="UP001732780">
    <property type="component" value="Chromosome 1"/>
</dbReference>
<proteinExistence type="predicted"/>
<organism evidence="1 2">
    <name type="scientific">Camelus bactrianus</name>
    <name type="common">Bactrian camel</name>
    <dbReference type="NCBI Taxonomy" id="9837"/>
    <lineage>
        <taxon>Eukaryota</taxon>
        <taxon>Metazoa</taxon>
        <taxon>Chordata</taxon>
        <taxon>Craniata</taxon>
        <taxon>Vertebrata</taxon>
        <taxon>Euteleostomi</taxon>
        <taxon>Mammalia</taxon>
        <taxon>Eutheria</taxon>
        <taxon>Laurasiatheria</taxon>
        <taxon>Artiodactyla</taxon>
        <taxon>Tylopoda</taxon>
        <taxon>Camelidae</taxon>
        <taxon>Camelus</taxon>
    </lineage>
</organism>
<keyword evidence="1" id="KW-1185">Reference proteome</keyword>
<evidence type="ECO:0000313" key="1">
    <source>
        <dbReference type="Proteomes" id="UP001732780"/>
    </source>
</evidence>
<evidence type="ECO:0000313" key="2">
    <source>
        <dbReference type="RefSeq" id="XP_074219298.1"/>
    </source>
</evidence>
<dbReference type="RefSeq" id="XP_074219298.1">
    <property type="nucleotide sequence ID" value="XM_074363197.1"/>
</dbReference>